<name>A0AA38IRG0_9CUCU</name>
<feature type="region of interest" description="Disordered" evidence="1">
    <location>
        <begin position="62"/>
        <end position="82"/>
    </location>
</feature>
<accession>A0AA38IRG0</accession>
<evidence type="ECO:0000256" key="1">
    <source>
        <dbReference type="SAM" id="MobiDB-lite"/>
    </source>
</evidence>
<dbReference type="Proteomes" id="UP001168821">
    <property type="component" value="Unassembled WGS sequence"/>
</dbReference>
<dbReference type="AlphaFoldDB" id="A0AA38IRG0"/>
<evidence type="ECO:0000313" key="2">
    <source>
        <dbReference type="EMBL" id="KAJ3660063.1"/>
    </source>
</evidence>
<feature type="compositionally biased region" description="Polar residues" evidence="1">
    <location>
        <begin position="62"/>
        <end position="74"/>
    </location>
</feature>
<sequence>MAYLGSLPVLVPVLESPLPSEKPCHRHRVFFLSPSKAETVVHASLPSPRSPPGSPCRLRAISRSQGRRPQSQEESVLREVAAQEERPCRTFNSLFL</sequence>
<organism evidence="2 3">
    <name type="scientific">Zophobas morio</name>
    <dbReference type="NCBI Taxonomy" id="2755281"/>
    <lineage>
        <taxon>Eukaryota</taxon>
        <taxon>Metazoa</taxon>
        <taxon>Ecdysozoa</taxon>
        <taxon>Arthropoda</taxon>
        <taxon>Hexapoda</taxon>
        <taxon>Insecta</taxon>
        <taxon>Pterygota</taxon>
        <taxon>Neoptera</taxon>
        <taxon>Endopterygota</taxon>
        <taxon>Coleoptera</taxon>
        <taxon>Polyphaga</taxon>
        <taxon>Cucujiformia</taxon>
        <taxon>Tenebrionidae</taxon>
        <taxon>Zophobas</taxon>
    </lineage>
</organism>
<reference evidence="2" key="1">
    <citation type="journal article" date="2023" name="G3 (Bethesda)">
        <title>Whole genome assemblies of Zophobas morio and Tenebrio molitor.</title>
        <authorList>
            <person name="Kaur S."/>
            <person name="Stinson S.A."/>
            <person name="diCenzo G.C."/>
        </authorList>
    </citation>
    <scope>NUCLEOTIDE SEQUENCE</scope>
    <source>
        <strain evidence="2">QUZm001</strain>
    </source>
</reference>
<gene>
    <name evidence="2" type="ORF">Zmor_011718</name>
</gene>
<proteinExistence type="predicted"/>
<protein>
    <submittedName>
        <fullName evidence="2">Uncharacterized protein</fullName>
    </submittedName>
</protein>
<evidence type="ECO:0000313" key="3">
    <source>
        <dbReference type="Proteomes" id="UP001168821"/>
    </source>
</evidence>
<dbReference type="EMBL" id="JALNTZ010000003">
    <property type="protein sequence ID" value="KAJ3660063.1"/>
    <property type="molecule type" value="Genomic_DNA"/>
</dbReference>
<keyword evidence="3" id="KW-1185">Reference proteome</keyword>
<comment type="caution">
    <text evidence="2">The sequence shown here is derived from an EMBL/GenBank/DDBJ whole genome shotgun (WGS) entry which is preliminary data.</text>
</comment>